<keyword evidence="2" id="KW-1185">Reference proteome</keyword>
<accession>A0A7R9QR84</accession>
<dbReference type="EMBL" id="OC922486">
    <property type="protein sequence ID" value="CAD7654214.1"/>
    <property type="molecule type" value="Genomic_DNA"/>
</dbReference>
<gene>
    <name evidence="1" type="ORF">ONB1V03_LOCUS10864</name>
</gene>
<proteinExistence type="predicted"/>
<name>A0A7R9QR84_9ACAR</name>
<evidence type="ECO:0000313" key="2">
    <source>
        <dbReference type="Proteomes" id="UP000728032"/>
    </source>
</evidence>
<evidence type="ECO:0000313" key="1">
    <source>
        <dbReference type="EMBL" id="CAD7654214.1"/>
    </source>
</evidence>
<sequence length="118" mass="13610">MALVMRITCTLTWIIDYYDRHTQVNDDELSYDTDCDDSGHRRLARCVGCLSSDTIIKVMTTLVYTQMLLQQLPVGDSWPVLLGAHSQQSLLRLAQCFGLGINYFYSLYVITADEYDWR</sequence>
<dbReference type="Proteomes" id="UP000728032">
    <property type="component" value="Unassembled WGS sequence"/>
</dbReference>
<dbReference type="AlphaFoldDB" id="A0A7R9QR84"/>
<dbReference type="EMBL" id="CAJPVJ010007661">
    <property type="protein sequence ID" value="CAG2171401.1"/>
    <property type="molecule type" value="Genomic_DNA"/>
</dbReference>
<protein>
    <submittedName>
        <fullName evidence="1">Uncharacterized protein</fullName>
    </submittedName>
</protein>
<organism evidence="1">
    <name type="scientific">Oppiella nova</name>
    <dbReference type="NCBI Taxonomy" id="334625"/>
    <lineage>
        <taxon>Eukaryota</taxon>
        <taxon>Metazoa</taxon>
        <taxon>Ecdysozoa</taxon>
        <taxon>Arthropoda</taxon>
        <taxon>Chelicerata</taxon>
        <taxon>Arachnida</taxon>
        <taxon>Acari</taxon>
        <taxon>Acariformes</taxon>
        <taxon>Sarcoptiformes</taxon>
        <taxon>Oribatida</taxon>
        <taxon>Brachypylina</taxon>
        <taxon>Oppioidea</taxon>
        <taxon>Oppiidae</taxon>
        <taxon>Oppiella</taxon>
    </lineage>
</organism>
<reference evidence="1" key="1">
    <citation type="submission" date="2020-11" db="EMBL/GenBank/DDBJ databases">
        <authorList>
            <person name="Tran Van P."/>
        </authorList>
    </citation>
    <scope>NUCLEOTIDE SEQUENCE</scope>
</reference>